<dbReference type="RefSeq" id="WP_126979227.1">
    <property type="nucleotide sequence ID" value="NZ_PQSP01000002.1"/>
</dbReference>
<dbReference type="AlphaFoldDB" id="A0A433SEX7"/>
<name>A0A433SEX7_9BURK</name>
<dbReference type="InterPro" id="IPR017945">
    <property type="entry name" value="DHBP_synth_RibB-like_a/b_dom"/>
</dbReference>
<dbReference type="GO" id="GO:0003725">
    <property type="term" value="F:double-stranded RNA binding"/>
    <property type="evidence" value="ECO:0007669"/>
    <property type="project" value="InterPro"/>
</dbReference>
<evidence type="ECO:0000313" key="2">
    <source>
        <dbReference type="EMBL" id="RUS67301.1"/>
    </source>
</evidence>
<evidence type="ECO:0000259" key="1">
    <source>
        <dbReference type="PROSITE" id="PS51163"/>
    </source>
</evidence>
<organism evidence="2 3">
    <name type="scientific">Saezia sanguinis</name>
    <dbReference type="NCBI Taxonomy" id="1965230"/>
    <lineage>
        <taxon>Bacteria</taxon>
        <taxon>Pseudomonadati</taxon>
        <taxon>Pseudomonadota</taxon>
        <taxon>Betaproteobacteria</taxon>
        <taxon>Burkholderiales</taxon>
        <taxon>Saeziaceae</taxon>
        <taxon>Saezia</taxon>
    </lineage>
</organism>
<reference evidence="2 3" key="1">
    <citation type="submission" date="2018-01" db="EMBL/GenBank/DDBJ databases">
        <title>Saezia sanguinis gen. nov., sp. nov., in the order Burkholderiales isolated from human blood.</title>
        <authorList>
            <person name="Medina-Pascual M.J."/>
            <person name="Valdezate S."/>
            <person name="Monzon S."/>
            <person name="Cuesta I."/>
            <person name="Carrasco G."/>
            <person name="Villalon P."/>
            <person name="Saez-Nieto J.A."/>
        </authorList>
    </citation>
    <scope>NUCLEOTIDE SEQUENCE [LARGE SCALE GENOMIC DNA]</scope>
    <source>
        <strain evidence="2 3">CNM695-12</strain>
    </source>
</reference>
<dbReference type="Proteomes" id="UP000286947">
    <property type="component" value="Unassembled WGS sequence"/>
</dbReference>
<dbReference type="Pfam" id="PF01300">
    <property type="entry name" value="Sua5_yciO_yrdC"/>
    <property type="match status" value="1"/>
</dbReference>
<keyword evidence="2" id="KW-0548">Nucleotidyltransferase</keyword>
<keyword evidence="3" id="KW-1185">Reference proteome</keyword>
<dbReference type="InterPro" id="IPR052532">
    <property type="entry name" value="SUA5_domain"/>
</dbReference>
<dbReference type="EMBL" id="PQSP01000002">
    <property type="protein sequence ID" value="RUS67301.1"/>
    <property type="molecule type" value="Genomic_DNA"/>
</dbReference>
<dbReference type="SUPFAM" id="SSF55821">
    <property type="entry name" value="YrdC/RibB"/>
    <property type="match status" value="1"/>
</dbReference>
<dbReference type="GO" id="GO:0061710">
    <property type="term" value="F:L-threonylcarbamoyladenylate synthase"/>
    <property type="evidence" value="ECO:0007669"/>
    <property type="project" value="UniProtKB-EC"/>
</dbReference>
<keyword evidence="2" id="KW-0808">Transferase</keyword>
<sequence length="212" mass="23342">MALHIYIHPQDPQPRLIRQAVQMLRDGDVLAIPTDTSYALVCQLDDKNAVDHMRKIRGLDAKQHPFSLLCADLSQLASYAKVDNRQYRLLKLGTPGPFTFILEATKDVPRRVSHPQRRTIGLRVPGMRVTQALLDEMGEPLLATTMIPPGETDALNDAQEIAEQFAHQIQAVLDAGACPSEPSTVIDLSQGDPVLVRRGLGDPAQLGLQLDD</sequence>
<evidence type="ECO:0000313" key="3">
    <source>
        <dbReference type="Proteomes" id="UP000286947"/>
    </source>
</evidence>
<dbReference type="PANTHER" id="PTHR42828">
    <property type="entry name" value="DHBP SYNTHASE RIBB-LIKE ALPHA/BETA DOMAIN-CONTAINING PROTEIN"/>
    <property type="match status" value="1"/>
</dbReference>
<feature type="domain" description="YrdC-like" evidence="1">
    <location>
        <begin position="14"/>
        <end position="201"/>
    </location>
</feature>
<dbReference type="Gene3D" id="3.90.870.10">
    <property type="entry name" value="DHBP synthase"/>
    <property type="match status" value="1"/>
</dbReference>
<dbReference type="InterPro" id="IPR006070">
    <property type="entry name" value="Sua5-like_dom"/>
</dbReference>
<dbReference type="OrthoDB" id="9781656at2"/>
<protein>
    <submittedName>
        <fullName evidence="2">Threonylcarbamoyl-AMP synthase</fullName>
        <ecNumber evidence="2">2.7.7.87</ecNumber>
    </submittedName>
</protein>
<comment type="caution">
    <text evidence="2">The sequence shown here is derived from an EMBL/GenBank/DDBJ whole genome shotgun (WGS) entry which is preliminary data.</text>
</comment>
<dbReference type="PROSITE" id="PS51163">
    <property type="entry name" value="YRDC"/>
    <property type="match status" value="1"/>
</dbReference>
<dbReference type="PANTHER" id="PTHR42828:SF3">
    <property type="entry name" value="THREONYLCARBAMOYL-AMP SYNTHASE"/>
    <property type="match status" value="1"/>
</dbReference>
<accession>A0A433SEX7</accession>
<dbReference type="EC" id="2.7.7.87" evidence="2"/>
<gene>
    <name evidence="2" type="primary">ywlC_1</name>
    <name evidence="2" type="ORF">CUZ56_01245</name>
</gene>
<dbReference type="NCBIfam" id="TIGR00057">
    <property type="entry name" value="L-threonylcarbamoyladenylate synthase"/>
    <property type="match status" value="1"/>
</dbReference>
<proteinExistence type="predicted"/>